<dbReference type="InterPro" id="IPR013783">
    <property type="entry name" value="Ig-like_fold"/>
</dbReference>
<dbReference type="EMBL" id="JAHUTJ010057837">
    <property type="protein sequence ID" value="MED6286629.1"/>
    <property type="molecule type" value="Genomic_DNA"/>
</dbReference>
<dbReference type="SMART" id="SM00409">
    <property type="entry name" value="IG"/>
    <property type="match status" value="1"/>
</dbReference>
<feature type="signal peptide" evidence="1">
    <location>
        <begin position="1"/>
        <end position="25"/>
    </location>
</feature>
<dbReference type="InterPro" id="IPR036179">
    <property type="entry name" value="Ig-like_dom_sf"/>
</dbReference>
<keyword evidence="4" id="KW-1185">Reference proteome</keyword>
<evidence type="ECO:0000256" key="1">
    <source>
        <dbReference type="SAM" id="SignalP"/>
    </source>
</evidence>
<dbReference type="SMART" id="SM00408">
    <property type="entry name" value="IGc2"/>
    <property type="match status" value="1"/>
</dbReference>
<dbReference type="InterPro" id="IPR003598">
    <property type="entry name" value="Ig_sub2"/>
</dbReference>
<sequence>MVTMLSLKQAALFFIQLLNTSSVFAVTSIAYHWNVSVSKGDLIQLTCTISNNDTTMIQWTKDRYYFSHSYSSNRSSSNFSSNSLRIDPKIPSTFNISNAQHDDAGLYTCIISESKGFNCITWNVTVFENEKGT</sequence>
<dbReference type="InterPro" id="IPR007110">
    <property type="entry name" value="Ig-like_dom"/>
</dbReference>
<comment type="caution">
    <text evidence="3">The sequence shown here is derived from an EMBL/GenBank/DDBJ whole genome shotgun (WGS) entry which is preliminary data.</text>
</comment>
<keyword evidence="1" id="KW-0732">Signal</keyword>
<proteinExistence type="predicted"/>
<evidence type="ECO:0000313" key="3">
    <source>
        <dbReference type="EMBL" id="MED6286629.1"/>
    </source>
</evidence>
<protein>
    <recommendedName>
        <fullName evidence="2">Ig-like domain-containing protein</fullName>
    </recommendedName>
</protein>
<gene>
    <name evidence="3" type="ORF">CHARACLAT_008032</name>
</gene>
<reference evidence="3 4" key="1">
    <citation type="submission" date="2021-06" db="EMBL/GenBank/DDBJ databases">
        <authorList>
            <person name="Palmer J.M."/>
        </authorList>
    </citation>
    <scope>NUCLEOTIDE SEQUENCE [LARGE SCALE GENOMIC DNA]</scope>
    <source>
        <strain evidence="3 4">CL_MEX2019</strain>
        <tissue evidence="3">Muscle</tissue>
    </source>
</reference>
<dbReference type="PROSITE" id="PS50835">
    <property type="entry name" value="IG_LIKE"/>
    <property type="match status" value="1"/>
</dbReference>
<feature type="chain" id="PRO_5047456340" description="Ig-like domain-containing protein" evidence="1">
    <location>
        <begin position="26"/>
        <end position="133"/>
    </location>
</feature>
<dbReference type="SUPFAM" id="SSF48726">
    <property type="entry name" value="Immunoglobulin"/>
    <property type="match status" value="1"/>
</dbReference>
<feature type="domain" description="Ig-like" evidence="2">
    <location>
        <begin position="21"/>
        <end position="125"/>
    </location>
</feature>
<dbReference type="Gene3D" id="2.60.40.10">
    <property type="entry name" value="Immunoglobulins"/>
    <property type="match status" value="1"/>
</dbReference>
<dbReference type="Proteomes" id="UP001352852">
    <property type="component" value="Unassembled WGS sequence"/>
</dbReference>
<name>A0ABU7EL25_9TELE</name>
<dbReference type="InterPro" id="IPR003599">
    <property type="entry name" value="Ig_sub"/>
</dbReference>
<organism evidence="3 4">
    <name type="scientific">Characodon lateralis</name>
    <dbReference type="NCBI Taxonomy" id="208331"/>
    <lineage>
        <taxon>Eukaryota</taxon>
        <taxon>Metazoa</taxon>
        <taxon>Chordata</taxon>
        <taxon>Craniata</taxon>
        <taxon>Vertebrata</taxon>
        <taxon>Euteleostomi</taxon>
        <taxon>Actinopterygii</taxon>
        <taxon>Neopterygii</taxon>
        <taxon>Teleostei</taxon>
        <taxon>Neoteleostei</taxon>
        <taxon>Acanthomorphata</taxon>
        <taxon>Ovalentaria</taxon>
        <taxon>Atherinomorphae</taxon>
        <taxon>Cyprinodontiformes</taxon>
        <taxon>Goodeidae</taxon>
        <taxon>Characodon</taxon>
    </lineage>
</organism>
<evidence type="ECO:0000313" key="4">
    <source>
        <dbReference type="Proteomes" id="UP001352852"/>
    </source>
</evidence>
<dbReference type="Pfam" id="PF13927">
    <property type="entry name" value="Ig_3"/>
    <property type="match status" value="1"/>
</dbReference>
<evidence type="ECO:0000259" key="2">
    <source>
        <dbReference type="PROSITE" id="PS50835"/>
    </source>
</evidence>
<accession>A0ABU7EL25</accession>